<keyword evidence="1" id="KW-0472">Membrane</keyword>
<keyword evidence="1" id="KW-0812">Transmembrane</keyword>
<feature type="transmembrane region" description="Helical" evidence="1">
    <location>
        <begin position="102"/>
        <end position="125"/>
    </location>
</feature>
<feature type="transmembrane region" description="Helical" evidence="1">
    <location>
        <begin position="71"/>
        <end position="90"/>
    </location>
</feature>
<name>A0AB73P105_ENTFC</name>
<dbReference type="EMBL" id="NGLB01000003">
    <property type="protein sequence ID" value="OTN94420.1"/>
    <property type="molecule type" value="Genomic_DNA"/>
</dbReference>
<proteinExistence type="predicted"/>
<accession>A0AB73P105</accession>
<feature type="transmembrane region" description="Helical" evidence="1">
    <location>
        <begin position="6"/>
        <end position="23"/>
    </location>
</feature>
<evidence type="ECO:0000256" key="1">
    <source>
        <dbReference type="SAM" id="Phobius"/>
    </source>
</evidence>
<evidence type="ECO:0000313" key="2">
    <source>
        <dbReference type="EMBL" id="OTN94420.1"/>
    </source>
</evidence>
<reference evidence="2 3" key="1">
    <citation type="submission" date="2017-05" db="EMBL/GenBank/DDBJ databases">
        <title>The Genome Sequence of Enterococcus faecium 6F2_DIV0138.</title>
        <authorList>
            <consortium name="The Broad Institute Genomics Platform"/>
            <consortium name="The Broad Institute Genomic Center for Infectious Diseases"/>
            <person name="Earl A."/>
            <person name="Manson A."/>
            <person name="Schwartman J."/>
            <person name="Gilmore M."/>
            <person name="Abouelleil A."/>
            <person name="Cao P."/>
            <person name="Chapman S."/>
            <person name="Cusick C."/>
            <person name="Shea T."/>
            <person name="Young S."/>
            <person name="Neafsey D."/>
            <person name="Nusbaum C."/>
            <person name="Birren B."/>
        </authorList>
    </citation>
    <scope>NUCLEOTIDE SEQUENCE [LARGE SCALE GENOMIC DNA]</scope>
    <source>
        <strain evidence="2 3">6F2_DIV0138</strain>
    </source>
</reference>
<keyword evidence="1" id="KW-1133">Transmembrane helix</keyword>
<gene>
    <name evidence="2" type="ORF">A5804_002730</name>
</gene>
<protein>
    <submittedName>
        <fullName evidence="2">Uncharacterized protein</fullName>
    </submittedName>
</protein>
<dbReference type="Proteomes" id="UP000194737">
    <property type="component" value="Unassembled WGS sequence"/>
</dbReference>
<dbReference type="AlphaFoldDB" id="A0AB73P105"/>
<comment type="caution">
    <text evidence="2">The sequence shown here is derived from an EMBL/GenBank/DDBJ whole genome shotgun (WGS) entry which is preliminary data.</text>
</comment>
<evidence type="ECO:0000313" key="3">
    <source>
        <dbReference type="Proteomes" id="UP000194737"/>
    </source>
</evidence>
<dbReference type="RefSeq" id="WP_086325168.1">
    <property type="nucleotide sequence ID" value="NZ_JBNBYO010000021.1"/>
</dbReference>
<sequence>MNKIYYLLLFTLLILLIFYFFFYQSPGIKRIKDLELKKLQHLNNTNKDRLLIAGGSDVLYAFNTDRIENELNISCVNLGINVGLGIGYTIDLLDRNMKTGDTIILCLAYSYYFNPVYHVFSYEYFRMYEKKKLIKINILSQIYYFFRNMQLNFSYVQKRFDIGKTGCYLNIMGTNLHEKKNKPLIFPNTFKETPALKYINDFKQRCEDRNIKLYITYPSTLYFKNYRQNNYLKELNNYLQNNFFVIGTPYDYMTQLDYIYNSVYHVNKEGQNQRTSKFIKEFNIRR</sequence>
<organism evidence="2 3">
    <name type="scientific">Enterococcus faecium</name>
    <name type="common">Streptococcus faecium</name>
    <dbReference type="NCBI Taxonomy" id="1352"/>
    <lineage>
        <taxon>Bacteria</taxon>
        <taxon>Bacillati</taxon>
        <taxon>Bacillota</taxon>
        <taxon>Bacilli</taxon>
        <taxon>Lactobacillales</taxon>
        <taxon>Enterococcaceae</taxon>
        <taxon>Enterococcus</taxon>
    </lineage>
</organism>